<feature type="region of interest" description="Disordered" evidence="1">
    <location>
        <begin position="1"/>
        <end position="156"/>
    </location>
</feature>
<dbReference type="OrthoDB" id="2529601at2759"/>
<feature type="compositionally biased region" description="Polar residues" evidence="1">
    <location>
        <begin position="118"/>
        <end position="131"/>
    </location>
</feature>
<comment type="caution">
    <text evidence="2">The sequence shown here is derived from an EMBL/GenBank/DDBJ whole genome shotgun (WGS) entry which is preliminary data.</text>
</comment>
<evidence type="ECO:0000313" key="3">
    <source>
        <dbReference type="Proteomes" id="UP000237144"/>
    </source>
</evidence>
<dbReference type="Proteomes" id="UP000237144">
    <property type="component" value="Unassembled WGS sequence"/>
</dbReference>
<evidence type="ECO:0000256" key="1">
    <source>
        <dbReference type="SAM" id="MobiDB-lite"/>
    </source>
</evidence>
<accession>A0A2S5BCI7</accession>
<name>A0A2S5BCI7_9BASI</name>
<feature type="compositionally biased region" description="Pro residues" evidence="1">
    <location>
        <begin position="43"/>
        <end position="65"/>
    </location>
</feature>
<dbReference type="EMBL" id="PJQD01000024">
    <property type="protein sequence ID" value="POY74477.1"/>
    <property type="molecule type" value="Genomic_DNA"/>
</dbReference>
<organism evidence="2 3">
    <name type="scientific">Rhodotorula taiwanensis</name>
    <dbReference type="NCBI Taxonomy" id="741276"/>
    <lineage>
        <taxon>Eukaryota</taxon>
        <taxon>Fungi</taxon>
        <taxon>Dikarya</taxon>
        <taxon>Basidiomycota</taxon>
        <taxon>Pucciniomycotina</taxon>
        <taxon>Microbotryomycetes</taxon>
        <taxon>Sporidiobolales</taxon>
        <taxon>Sporidiobolaceae</taxon>
        <taxon>Rhodotorula</taxon>
    </lineage>
</organism>
<sequence>MATSEVNKAAHGRLEEAVPHPRIAPTLSTGLLDRLKAQRRPHAPPASAPAPDSPHPPRLVSPPLQPFASPRMNLSSDPISAFPGKPAGHLSPLDSPHGSDLFLPVRPGLPPAARQDEQQPTGASPLSTNPSVAHEPHSTYQASLNDKGHGDESVRSLPQACSTLDPLESGSPSIDYEQILAQGWLLLPPLDRPMTDGLLAFNDLWTPAYALLTPHDLTVRLEDGSGSPSLAFEVAEVVSVERLSKHERSGFEPFCVSLVDGSHFFAAASDHLGGAFWALKIE</sequence>
<reference evidence="2 3" key="1">
    <citation type="journal article" date="2018" name="Front. Microbiol.">
        <title>Prospects for Fungal Bioremediation of Acidic Radioactive Waste Sites: Characterization and Genome Sequence of Rhodotorula taiwanensis MD1149.</title>
        <authorList>
            <person name="Tkavc R."/>
            <person name="Matrosova V.Y."/>
            <person name="Grichenko O.E."/>
            <person name="Gostincar C."/>
            <person name="Volpe R.P."/>
            <person name="Klimenkova P."/>
            <person name="Gaidamakova E.K."/>
            <person name="Zhou C.E."/>
            <person name="Stewart B.J."/>
            <person name="Lyman M.G."/>
            <person name="Malfatti S.A."/>
            <person name="Rubinfeld B."/>
            <person name="Courtot M."/>
            <person name="Singh J."/>
            <person name="Dalgard C.L."/>
            <person name="Hamilton T."/>
            <person name="Frey K.G."/>
            <person name="Gunde-Cimerman N."/>
            <person name="Dugan L."/>
            <person name="Daly M.J."/>
        </authorList>
    </citation>
    <scope>NUCLEOTIDE SEQUENCE [LARGE SCALE GENOMIC DNA]</scope>
    <source>
        <strain evidence="2 3">MD1149</strain>
    </source>
</reference>
<dbReference type="STRING" id="741276.A0A2S5BCI7"/>
<protein>
    <submittedName>
        <fullName evidence="2">Uncharacterized protein</fullName>
    </submittedName>
</protein>
<evidence type="ECO:0000313" key="2">
    <source>
        <dbReference type="EMBL" id="POY74477.1"/>
    </source>
</evidence>
<proteinExistence type="predicted"/>
<gene>
    <name evidence="2" type="ORF">BMF94_2476</name>
</gene>
<dbReference type="AlphaFoldDB" id="A0A2S5BCI7"/>
<keyword evidence="3" id="KW-1185">Reference proteome</keyword>